<proteinExistence type="predicted"/>
<gene>
    <name evidence="1" type="ORF">CDL12_08922</name>
</gene>
<evidence type="ECO:0000313" key="2">
    <source>
        <dbReference type="Proteomes" id="UP000231279"/>
    </source>
</evidence>
<reference evidence="2" key="1">
    <citation type="journal article" date="2018" name="Gigascience">
        <title>Genome assembly of the Pink Ipe (Handroanthus impetiginosus, Bignoniaceae), a highly valued, ecologically keystone Neotropical timber forest tree.</title>
        <authorList>
            <person name="Silva-Junior O.B."/>
            <person name="Grattapaglia D."/>
            <person name="Novaes E."/>
            <person name="Collevatti R.G."/>
        </authorList>
    </citation>
    <scope>NUCLEOTIDE SEQUENCE [LARGE SCALE GENOMIC DNA]</scope>
    <source>
        <strain evidence="2">cv. UFG-1</strain>
    </source>
</reference>
<organism evidence="1 2">
    <name type="scientific">Handroanthus impetiginosus</name>
    <dbReference type="NCBI Taxonomy" id="429701"/>
    <lineage>
        <taxon>Eukaryota</taxon>
        <taxon>Viridiplantae</taxon>
        <taxon>Streptophyta</taxon>
        <taxon>Embryophyta</taxon>
        <taxon>Tracheophyta</taxon>
        <taxon>Spermatophyta</taxon>
        <taxon>Magnoliopsida</taxon>
        <taxon>eudicotyledons</taxon>
        <taxon>Gunneridae</taxon>
        <taxon>Pentapetalae</taxon>
        <taxon>asterids</taxon>
        <taxon>lamiids</taxon>
        <taxon>Lamiales</taxon>
        <taxon>Bignoniaceae</taxon>
        <taxon>Crescentiina</taxon>
        <taxon>Tabebuia alliance</taxon>
        <taxon>Handroanthus</taxon>
    </lineage>
</organism>
<sequence>MQITWIKSPMRQHVNSGKPNDTQILGHYSIKDEMLITVIDHDFCTSNRDLHSKGFGLFCYYFAFEDHLPAHRQPFWSQHMEQEVETGKQGHEVDGLLKSLNQTHAEHEEETLFSSLESSLSQH</sequence>
<comment type="caution">
    <text evidence="1">The sequence shown here is derived from an EMBL/GenBank/DDBJ whole genome shotgun (WGS) entry which is preliminary data.</text>
</comment>
<keyword evidence="2" id="KW-1185">Reference proteome</keyword>
<dbReference type="Proteomes" id="UP000231279">
    <property type="component" value="Unassembled WGS sequence"/>
</dbReference>
<accession>A0A2G9HLM4</accession>
<evidence type="ECO:0000313" key="1">
    <source>
        <dbReference type="EMBL" id="PIN18422.1"/>
    </source>
</evidence>
<dbReference type="EMBL" id="NKXS01001466">
    <property type="protein sequence ID" value="PIN18422.1"/>
    <property type="molecule type" value="Genomic_DNA"/>
</dbReference>
<protein>
    <submittedName>
        <fullName evidence="1">Uncharacterized protein</fullName>
    </submittedName>
</protein>
<dbReference type="AlphaFoldDB" id="A0A2G9HLM4"/>
<name>A0A2G9HLM4_9LAMI</name>